<dbReference type="Pfam" id="PF00034">
    <property type="entry name" value="Cytochrom_C"/>
    <property type="match status" value="1"/>
</dbReference>
<evidence type="ECO:0000313" key="8">
    <source>
        <dbReference type="Proteomes" id="UP000000310"/>
    </source>
</evidence>
<feature type="chain" id="PRO_5003255939" evidence="5">
    <location>
        <begin position="24"/>
        <end position="154"/>
    </location>
</feature>
<dbReference type="InterPro" id="IPR036909">
    <property type="entry name" value="Cyt_c-like_dom_sf"/>
</dbReference>
<dbReference type="GO" id="GO:0020037">
    <property type="term" value="F:heme binding"/>
    <property type="evidence" value="ECO:0007669"/>
    <property type="project" value="InterPro"/>
</dbReference>
<evidence type="ECO:0000256" key="4">
    <source>
        <dbReference type="PROSITE-ProRule" id="PRU00433"/>
    </source>
</evidence>
<dbReference type="InterPro" id="IPR009056">
    <property type="entry name" value="Cyt_c-like_dom"/>
</dbReference>
<dbReference type="KEGG" id="psn:Pedsa_0442"/>
<dbReference type="InterPro" id="IPR051459">
    <property type="entry name" value="Cytochrome_c-type_DH"/>
</dbReference>
<keyword evidence="3 4" id="KW-0408">Iron</keyword>
<evidence type="ECO:0000256" key="2">
    <source>
        <dbReference type="ARBA" id="ARBA00022723"/>
    </source>
</evidence>
<evidence type="ECO:0000313" key="7">
    <source>
        <dbReference type="EMBL" id="ADY51024.1"/>
    </source>
</evidence>
<dbReference type="STRING" id="762903.Pedsa_0442"/>
<dbReference type="PANTHER" id="PTHR35008">
    <property type="entry name" value="BLL4482 PROTEIN-RELATED"/>
    <property type="match status" value="1"/>
</dbReference>
<dbReference type="Proteomes" id="UP000000310">
    <property type="component" value="Chromosome"/>
</dbReference>
<dbReference type="PANTHER" id="PTHR35008:SF4">
    <property type="entry name" value="BLL4482 PROTEIN"/>
    <property type="match status" value="1"/>
</dbReference>
<accession>F0S5V3</accession>
<dbReference type="AlphaFoldDB" id="F0S5V3"/>
<evidence type="ECO:0000259" key="6">
    <source>
        <dbReference type="PROSITE" id="PS51007"/>
    </source>
</evidence>
<proteinExistence type="predicted"/>
<reference evidence="7 8" key="1">
    <citation type="journal article" date="2011" name="Stand. Genomic Sci.">
        <title>Complete genome sequence of the gliding, heparinolytic Pedobacter saltans type strain (113).</title>
        <authorList>
            <person name="Liolios K."/>
            <person name="Sikorski J."/>
            <person name="Lu M."/>
            <person name="Nolan M."/>
            <person name="Lapidus A."/>
            <person name="Lucas S."/>
            <person name="Hammon N."/>
            <person name="Deshpande S."/>
            <person name="Cheng J.F."/>
            <person name="Tapia R."/>
            <person name="Han C."/>
            <person name="Goodwin L."/>
            <person name="Pitluck S."/>
            <person name="Huntemann M."/>
            <person name="Ivanova N."/>
            <person name="Pagani I."/>
            <person name="Mavromatis K."/>
            <person name="Ovchinikova G."/>
            <person name="Pati A."/>
            <person name="Chen A."/>
            <person name="Palaniappan K."/>
            <person name="Land M."/>
            <person name="Hauser L."/>
            <person name="Brambilla E.M."/>
            <person name="Kotsyurbenko O."/>
            <person name="Rohde M."/>
            <person name="Tindall B.J."/>
            <person name="Abt B."/>
            <person name="Goker M."/>
            <person name="Detter J.C."/>
            <person name="Woyke T."/>
            <person name="Bristow J."/>
            <person name="Eisen J.A."/>
            <person name="Markowitz V."/>
            <person name="Hugenholtz P."/>
            <person name="Klenk H.P."/>
            <person name="Kyrpides N.C."/>
        </authorList>
    </citation>
    <scope>NUCLEOTIDE SEQUENCE [LARGE SCALE GENOMIC DNA]</scope>
    <source>
        <strain evidence="8">ATCC 51119 / DSM 12145 / JCM 21818 / LMG 10337 / NBRC 100064 / NCIMB 13643</strain>
    </source>
</reference>
<dbReference type="GO" id="GO:0046872">
    <property type="term" value="F:metal ion binding"/>
    <property type="evidence" value="ECO:0007669"/>
    <property type="project" value="UniProtKB-KW"/>
</dbReference>
<evidence type="ECO:0000256" key="3">
    <source>
        <dbReference type="ARBA" id="ARBA00023004"/>
    </source>
</evidence>
<protein>
    <submittedName>
        <fullName evidence="7">Cytochrome c class I</fullName>
    </submittedName>
</protein>
<dbReference type="Gene3D" id="1.10.760.10">
    <property type="entry name" value="Cytochrome c-like domain"/>
    <property type="match status" value="1"/>
</dbReference>
<keyword evidence="2 4" id="KW-0479">Metal-binding</keyword>
<organism evidence="7 8">
    <name type="scientific">Pseudopedobacter saltans (strain ATCC 51119 / DSM 12145 / JCM 21818 / CCUG 39354 / LMG 10337 / NBRC 100064 / NCIMB 13643)</name>
    <name type="common">Pedobacter saltans</name>
    <dbReference type="NCBI Taxonomy" id="762903"/>
    <lineage>
        <taxon>Bacteria</taxon>
        <taxon>Pseudomonadati</taxon>
        <taxon>Bacteroidota</taxon>
        <taxon>Sphingobacteriia</taxon>
        <taxon>Sphingobacteriales</taxon>
        <taxon>Sphingobacteriaceae</taxon>
        <taxon>Pseudopedobacter</taxon>
    </lineage>
</organism>
<feature type="signal peptide" evidence="5">
    <location>
        <begin position="1"/>
        <end position="23"/>
    </location>
</feature>
<dbReference type="SUPFAM" id="SSF46626">
    <property type="entry name" value="Cytochrome c"/>
    <property type="match status" value="1"/>
</dbReference>
<dbReference type="RefSeq" id="WP_013631527.1">
    <property type="nucleotide sequence ID" value="NC_015177.1"/>
</dbReference>
<sequence length="154" mass="16948">MANKTLSLLLTATLSFTSLFVLAQQKKATPTQSNTMTTSGFKKSFDSGKALYTQHCMVCHQADGNGVPNLNPPLRKTEYVNGDKTRLINILLKGLNEPIEIDGEEYSNPMPAFNYLSNQQIADILTFIRNNFDNKSSAISVAEVAKVRNSNSSK</sequence>
<feature type="domain" description="Cytochrome c" evidence="6">
    <location>
        <begin position="43"/>
        <end position="132"/>
    </location>
</feature>
<keyword evidence="8" id="KW-1185">Reference proteome</keyword>
<evidence type="ECO:0000256" key="1">
    <source>
        <dbReference type="ARBA" id="ARBA00022617"/>
    </source>
</evidence>
<gene>
    <name evidence="7" type="ordered locus">Pedsa_0442</name>
</gene>
<dbReference type="HOGENOM" id="CLU_093848_2_2_10"/>
<dbReference type="OrthoDB" id="9811395at2"/>
<evidence type="ECO:0000256" key="5">
    <source>
        <dbReference type="SAM" id="SignalP"/>
    </source>
</evidence>
<dbReference type="eggNOG" id="COG2010">
    <property type="taxonomic scope" value="Bacteria"/>
</dbReference>
<name>F0S5V3_PSESL</name>
<keyword evidence="1 4" id="KW-0349">Heme</keyword>
<dbReference type="PROSITE" id="PS51007">
    <property type="entry name" value="CYTC"/>
    <property type="match status" value="1"/>
</dbReference>
<dbReference type="EMBL" id="CP002545">
    <property type="protein sequence ID" value="ADY51024.1"/>
    <property type="molecule type" value="Genomic_DNA"/>
</dbReference>
<reference evidence="8" key="2">
    <citation type="submission" date="2011-02" db="EMBL/GenBank/DDBJ databases">
        <title>The complete genome of Pedobacter saltans DSM 12145.</title>
        <authorList>
            <consortium name="US DOE Joint Genome Institute (JGI-PGF)"/>
            <person name="Lucas S."/>
            <person name="Copeland A."/>
            <person name="Lapidus A."/>
            <person name="Bruce D."/>
            <person name="Goodwin L."/>
            <person name="Pitluck S."/>
            <person name="Kyrpides N."/>
            <person name="Mavromatis K."/>
            <person name="Pagani I."/>
            <person name="Ivanova N."/>
            <person name="Ovchinnikova G."/>
            <person name="Lu M."/>
            <person name="Detter J.C."/>
            <person name="Han C."/>
            <person name="Land M."/>
            <person name="Hauser L."/>
            <person name="Markowitz V."/>
            <person name="Cheng J.-F."/>
            <person name="Hugenholtz P."/>
            <person name="Woyke T."/>
            <person name="Wu D."/>
            <person name="Tindall B."/>
            <person name="Pomrenke H.G."/>
            <person name="Brambilla E."/>
            <person name="Klenk H.-P."/>
            <person name="Eisen J.A."/>
        </authorList>
    </citation>
    <scope>NUCLEOTIDE SEQUENCE [LARGE SCALE GENOMIC DNA]</scope>
    <source>
        <strain evidence="8">ATCC 51119 / DSM 12145 / JCM 21818 / LMG 10337 / NBRC 100064 / NCIMB 13643</strain>
    </source>
</reference>
<keyword evidence="5" id="KW-0732">Signal</keyword>
<dbReference type="GO" id="GO:0009055">
    <property type="term" value="F:electron transfer activity"/>
    <property type="evidence" value="ECO:0007669"/>
    <property type="project" value="InterPro"/>
</dbReference>